<dbReference type="Proteomes" id="UP000832011">
    <property type="component" value="Chromosome"/>
</dbReference>
<evidence type="ECO:0000313" key="3">
    <source>
        <dbReference type="Proteomes" id="UP000832011"/>
    </source>
</evidence>
<dbReference type="RefSeq" id="WP_058356780.1">
    <property type="nucleotide sequence ID" value="NZ_CABKVG010000009.1"/>
</dbReference>
<accession>A0ABY4DXG9</accession>
<reference evidence="2 3" key="1">
    <citation type="journal article" date="2022" name="Res Sq">
        <title>Evolution of multicellular longitudinally dividing oral cavity symbionts (Neisseriaceae).</title>
        <authorList>
            <person name="Nyongesa S."/>
            <person name="Weber P."/>
            <person name="Bernet E."/>
            <person name="Pullido F."/>
            <person name="Nieckarz M."/>
            <person name="Delaby M."/>
            <person name="Nieves C."/>
            <person name="Viehboeck T."/>
            <person name="Krause N."/>
            <person name="Rivera-Millot A."/>
            <person name="Nakamura A."/>
            <person name="Vischer N."/>
            <person name="VanNieuwenhze M."/>
            <person name="Brun Y."/>
            <person name="Cava F."/>
            <person name="Bulgheresi S."/>
            <person name="Veyrier F."/>
        </authorList>
    </citation>
    <scope>NUCLEOTIDE SEQUENCE [LARGE SCALE GENOMIC DNA]</scope>
    <source>
        <strain evidence="2 3">SN4</strain>
    </source>
</reference>
<organism evidence="2 3">
    <name type="scientific">Vitreoscilla massiliensis</name>
    <dbReference type="NCBI Taxonomy" id="1689272"/>
    <lineage>
        <taxon>Bacteria</taxon>
        <taxon>Pseudomonadati</taxon>
        <taxon>Pseudomonadota</taxon>
        <taxon>Betaproteobacteria</taxon>
        <taxon>Neisseriales</taxon>
        <taxon>Neisseriaceae</taxon>
        <taxon>Vitreoscilla</taxon>
    </lineage>
</organism>
<evidence type="ECO:0000259" key="1">
    <source>
        <dbReference type="Pfam" id="PF14024"/>
    </source>
</evidence>
<keyword evidence="3" id="KW-1185">Reference proteome</keyword>
<dbReference type="EMBL" id="CP091511">
    <property type="protein sequence ID" value="UOO87778.1"/>
    <property type="molecule type" value="Genomic_DNA"/>
</dbReference>
<gene>
    <name evidence="2" type="ORF">LVJ82_09750</name>
</gene>
<protein>
    <submittedName>
        <fullName evidence="2">DUF4240 domain-containing protein</fullName>
    </submittedName>
</protein>
<evidence type="ECO:0000313" key="2">
    <source>
        <dbReference type="EMBL" id="UOO87778.1"/>
    </source>
</evidence>
<dbReference type="Pfam" id="PF14024">
    <property type="entry name" value="DUF4240"/>
    <property type="match status" value="1"/>
</dbReference>
<proteinExistence type="predicted"/>
<name>A0ABY4DXG9_9NEIS</name>
<dbReference type="InterPro" id="IPR025334">
    <property type="entry name" value="DUF4240"/>
</dbReference>
<feature type="domain" description="DUF4240" evidence="1">
    <location>
        <begin position="1"/>
        <end position="127"/>
    </location>
</feature>
<sequence>MQTTTFWQLIDQSRQYAQTHNQTHAEALSPLLSALDVADIIDFENHFTHYFHQAYDWKLWAAAYIIHGGCSDDGFMDFRAWLIGQGEQVYVDVLANPDILAEMVEDEDDLYELESQDIWSVAINVYQDKTGSDNMPATINVAFPSEPTGQTWEEGELEDLLPQLSQKFE</sequence>